<evidence type="ECO:0000256" key="9">
    <source>
        <dbReference type="ARBA" id="ARBA00038126"/>
    </source>
</evidence>
<reference evidence="11" key="1">
    <citation type="submission" date="2023-04" db="EMBL/GenBank/DDBJ databases">
        <title>Black Yeasts Isolated from many extreme environments.</title>
        <authorList>
            <person name="Coleine C."/>
            <person name="Stajich J.E."/>
            <person name="Selbmann L."/>
        </authorList>
    </citation>
    <scope>NUCLEOTIDE SEQUENCE</scope>
    <source>
        <strain evidence="11">CCFEE 5312</strain>
    </source>
</reference>
<dbReference type="GO" id="GO:0005737">
    <property type="term" value="C:cytoplasm"/>
    <property type="evidence" value="ECO:0007669"/>
    <property type="project" value="UniProtKB-SubCell"/>
</dbReference>
<evidence type="ECO:0000313" key="12">
    <source>
        <dbReference type="Proteomes" id="UP001271007"/>
    </source>
</evidence>
<evidence type="ECO:0000256" key="3">
    <source>
        <dbReference type="ARBA" id="ARBA00012533"/>
    </source>
</evidence>
<feature type="region of interest" description="Disordered" evidence="10">
    <location>
        <begin position="1"/>
        <end position="31"/>
    </location>
</feature>
<dbReference type="PANTHER" id="PTHR14614:SF39">
    <property type="entry name" value="HISTIDINE PROTEIN METHYLTRANSFERASE 1 HOMOLOG"/>
    <property type="match status" value="1"/>
</dbReference>
<comment type="similarity">
    <text evidence="9">Belongs to the methyltransferase superfamily. METTL18 family.</text>
</comment>
<evidence type="ECO:0000256" key="5">
    <source>
        <dbReference type="ARBA" id="ARBA00022603"/>
    </source>
</evidence>
<dbReference type="EMBL" id="JAWDJX010000018">
    <property type="protein sequence ID" value="KAK3052863.1"/>
    <property type="molecule type" value="Genomic_DNA"/>
</dbReference>
<dbReference type="Proteomes" id="UP001271007">
    <property type="component" value="Unassembled WGS sequence"/>
</dbReference>
<keyword evidence="8" id="KW-0539">Nucleus</keyword>
<accession>A0AAJ0DMT5</accession>
<keyword evidence="12" id="KW-1185">Reference proteome</keyword>
<dbReference type="GO" id="GO:0005634">
    <property type="term" value="C:nucleus"/>
    <property type="evidence" value="ECO:0007669"/>
    <property type="project" value="UniProtKB-SubCell"/>
</dbReference>
<proteinExistence type="inferred from homology"/>
<dbReference type="AlphaFoldDB" id="A0AAJ0DMT5"/>
<sequence length="339" mass="37093">MAFRFGFGGDEDSGDVAPAGDQQKTQVEGPPVQEHALQDLLGTLPDQLSYSTVQIESPTGRILHLPRREHYDIRLQLLSKDNLDDDVVDQLDNSDLRSGIYEGGFKTWECSLDLASLLLDRGPRKDIDDLVRCDQIIELGAGTAIPSLVLFQHALLNNIPMTFVFADYNDAVLRLATLPNVLLTWALNTTPDGTPNHSMDVSSKGELELSSTILQRFKDDMTSKNINFKFLSGPWSTELASYIPASAPDLGSVILAAETIYSPASTEAFVEILITLLKRVKMAKAMIGAKRMYFGVGGSVDALKEACRERGAVAYEIENHGVPSMDAGVGRALVEVQMY</sequence>
<evidence type="ECO:0000256" key="1">
    <source>
        <dbReference type="ARBA" id="ARBA00004123"/>
    </source>
</evidence>
<dbReference type="InterPro" id="IPR019410">
    <property type="entry name" value="Methyltransf_16"/>
</dbReference>
<dbReference type="PANTHER" id="PTHR14614">
    <property type="entry name" value="HEPATOCELLULAR CARCINOMA-ASSOCIATED ANTIGEN"/>
    <property type="match status" value="1"/>
</dbReference>
<keyword evidence="4" id="KW-0963">Cytoplasm</keyword>
<gene>
    <name evidence="11" type="ORF">LTR09_005927</name>
</gene>
<dbReference type="EC" id="2.1.1.85" evidence="3"/>
<keyword evidence="5" id="KW-0489">Methyltransferase</keyword>
<dbReference type="GO" id="GO:0018064">
    <property type="term" value="F:protein-L-histidine N-tele-methyltransferase activity"/>
    <property type="evidence" value="ECO:0007669"/>
    <property type="project" value="UniProtKB-EC"/>
</dbReference>
<name>A0AAJ0DMT5_9PEZI</name>
<keyword evidence="7" id="KW-0949">S-adenosyl-L-methionine</keyword>
<evidence type="ECO:0000256" key="8">
    <source>
        <dbReference type="ARBA" id="ARBA00023242"/>
    </source>
</evidence>
<dbReference type="GO" id="GO:0032259">
    <property type="term" value="P:methylation"/>
    <property type="evidence" value="ECO:0007669"/>
    <property type="project" value="UniProtKB-KW"/>
</dbReference>
<comment type="caution">
    <text evidence="11">The sequence shown here is derived from an EMBL/GenBank/DDBJ whole genome shotgun (WGS) entry which is preliminary data.</text>
</comment>
<dbReference type="InterPro" id="IPR029063">
    <property type="entry name" value="SAM-dependent_MTases_sf"/>
</dbReference>
<dbReference type="Gene3D" id="3.40.50.150">
    <property type="entry name" value="Vaccinia Virus protein VP39"/>
    <property type="match status" value="1"/>
</dbReference>
<evidence type="ECO:0000256" key="4">
    <source>
        <dbReference type="ARBA" id="ARBA00022490"/>
    </source>
</evidence>
<evidence type="ECO:0000256" key="10">
    <source>
        <dbReference type="SAM" id="MobiDB-lite"/>
    </source>
</evidence>
<evidence type="ECO:0000256" key="7">
    <source>
        <dbReference type="ARBA" id="ARBA00022691"/>
    </source>
</evidence>
<evidence type="ECO:0000256" key="6">
    <source>
        <dbReference type="ARBA" id="ARBA00022679"/>
    </source>
</evidence>
<comment type="subcellular location">
    <subcellularLocation>
        <location evidence="2">Cytoplasm</location>
    </subcellularLocation>
    <subcellularLocation>
        <location evidence="1">Nucleus</location>
    </subcellularLocation>
</comment>
<evidence type="ECO:0000313" key="11">
    <source>
        <dbReference type="EMBL" id="KAK3052863.1"/>
    </source>
</evidence>
<keyword evidence="6" id="KW-0808">Transferase</keyword>
<protein>
    <recommendedName>
        <fullName evidence="3">protein-histidine N-methyltransferase</fullName>
        <ecNumber evidence="3">2.1.1.85</ecNumber>
    </recommendedName>
</protein>
<evidence type="ECO:0000256" key="2">
    <source>
        <dbReference type="ARBA" id="ARBA00004496"/>
    </source>
</evidence>
<organism evidence="11 12">
    <name type="scientific">Extremus antarcticus</name>
    <dbReference type="NCBI Taxonomy" id="702011"/>
    <lineage>
        <taxon>Eukaryota</taxon>
        <taxon>Fungi</taxon>
        <taxon>Dikarya</taxon>
        <taxon>Ascomycota</taxon>
        <taxon>Pezizomycotina</taxon>
        <taxon>Dothideomycetes</taxon>
        <taxon>Dothideomycetidae</taxon>
        <taxon>Mycosphaerellales</taxon>
        <taxon>Extremaceae</taxon>
        <taxon>Extremus</taxon>
    </lineage>
</organism>